<keyword evidence="1" id="KW-0472">Membrane</keyword>
<gene>
    <name evidence="3" type="ORF">V6575_16670</name>
</gene>
<feature type="transmembrane region" description="Helical" evidence="1">
    <location>
        <begin position="40"/>
        <end position="62"/>
    </location>
</feature>
<organism evidence="3 4">
    <name type="scientific">Roseibium algae</name>
    <dbReference type="NCBI Taxonomy" id="3123038"/>
    <lineage>
        <taxon>Bacteria</taxon>
        <taxon>Pseudomonadati</taxon>
        <taxon>Pseudomonadota</taxon>
        <taxon>Alphaproteobacteria</taxon>
        <taxon>Hyphomicrobiales</taxon>
        <taxon>Stappiaceae</taxon>
        <taxon>Roseibium</taxon>
    </lineage>
</organism>
<dbReference type="Pfam" id="PF07331">
    <property type="entry name" value="TctB"/>
    <property type="match status" value="1"/>
</dbReference>
<dbReference type="RefSeq" id="WP_340275939.1">
    <property type="nucleotide sequence ID" value="NZ_JBAKIA010000012.1"/>
</dbReference>
<keyword evidence="4" id="KW-1185">Reference proteome</keyword>
<proteinExistence type="predicted"/>
<accession>A0ABU8TNH2</accession>
<reference evidence="3 4" key="1">
    <citation type="submission" date="2024-02" db="EMBL/GenBank/DDBJ databases">
        <title>Roseibium algae sp. nov., isolated from marine alga (Grateloupia sp.), showing potential in myo-inositol conversion.</title>
        <authorList>
            <person name="Wang Y."/>
        </authorList>
    </citation>
    <scope>NUCLEOTIDE SEQUENCE [LARGE SCALE GENOMIC DNA]</scope>
    <source>
        <strain evidence="3 4">H3510</strain>
    </source>
</reference>
<protein>
    <submittedName>
        <fullName evidence="3">Tripartite tricarboxylate transporter TctB family protein</fullName>
    </submittedName>
</protein>
<dbReference type="InterPro" id="IPR009936">
    <property type="entry name" value="DUF1468"/>
</dbReference>
<keyword evidence="1" id="KW-0812">Transmembrane</keyword>
<feature type="domain" description="DUF1468" evidence="2">
    <location>
        <begin position="9"/>
        <end position="143"/>
    </location>
</feature>
<comment type="caution">
    <text evidence="3">The sequence shown here is derived from an EMBL/GenBank/DDBJ whole genome shotgun (WGS) entry which is preliminary data.</text>
</comment>
<evidence type="ECO:0000256" key="1">
    <source>
        <dbReference type="SAM" id="Phobius"/>
    </source>
</evidence>
<name>A0ABU8TNH2_9HYPH</name>
<evidence type="ECO:0000313" key="4">
    <source>
        <dbReference type="Proteomes" id="UP001385499"/>
    </source>
</evidence>
<sequence>MKTVSLRLVVAALLAAIGLTAFIIGLNYDFGSARRMGPGYFPIVLSAALTLLALAECASAILKPDPTSADTLVWRPLIAILAAVAGFAVTIYLFGLIPAFFVVIGLSTLSERGYGWKPAVILSIITCIGAWLLFSQLLGMALPLFRLGF</sequence>
<keyword evidence="1" id="KW-1133">Transmembrane helix</keyword>
<evidence type="ECO:0000259" key="2">
    <source>
        <dbReference type="Pfam" id="PF07331"/>
    </source>
</evidence>
<evidence type="ECO:0000313" key="3">
    <source>
        <dbReference type="EMBL" id="MEJ8475729.1"/>
    </source>
</evidence>
<feature type="transmembrane region" description="Helical" evidence="1">
    <location>
        <begin position="119"/>
        <end position="145"/>
    </location>
</feature>
<dbReference type="Proteomes" id="UP001385499">
    <property type="component" value="Unassembled WGS sequence"/>
</dbReference>
<feature type="transmembrane region" description="Helical" evidence="1">
    <location>
        <begin position="74"/>
        <end position="107"/>
    </location>
</feature>
<feature type="transmembrane region" description="Helical" evidence="1">
    <location>
        <begin position="6"/>
        <end position="28"/>
    </location>
</feature>
<dbReference type="EMBL" id="JBAKIA010000012">
    <property type="protein sequence ID" value="MEJ8475729.1"/>
    <property type="molecule type" value="Genomic_DNA"/>
</dbReference>